<dbReference type="PROSITE" id="PS50850">
    <property type="entry name" value="MFS"/>
    <property type="match status" value="1"/>
</dbReference>
<evidence type="ECO:0000256" key="5">
    <source>
        <dbReference type="ARBA" id="ARBA00023136"/>
    </source>
</evidence>
<feature type="domain" description="Major facilitator superfamily (MFS) profile" evidence="7">
    <location>
        <begin position="60"/>
        <end position="482"/>
    </location>
</feature>
<evidence type="ECO:0000256" key="1">
    <source>
        <dbReference type="ARBA" id="ARBA00004141"/>
    </source>
</evidence>
<feature type="transmembrane region" description="Helical" evidence="6">
    <location>
        <begin position="454"/>
        <end position="475"/>
    </location>
</feature>
<proteinExistence type="predicted"/>
<dbReference type="GO" id="GO:0022857">
    <property type="term" value="F:transmembrane transporter activity"/>
    <property type="evidence" value="ECO:0007669"/>
    <property type="project" value="InterPro"/>
</dbReference>
<dbReference type="PANTHER" id="PTHR43791:SF18">
    <property type="entry name" value="NICOTINIC ACID TRANSPORTER TNA1, PUTATIVE (AFU_ORTHOLOGUE AFUA_3G03820)-RELATED"/>
    <property type="match status" value="1"/>
</dbReference>
<comment type="subcellular location">
    <subcellularLocation>
        <location evidence="1">Membrane</location>
        <topology evidence="1">Multi-pass membrane protein</topology>
    </subcellularLocation>
</comment>
<dbReference type="GO" id="GO:0016020">
    <property type="term" value="C:membrane"/>
    <property type="evidence" value="ECO:0007669"/>
    <property type="project" value="UniProtKB-SubCell"/>
</dbReference>
<keyword evidence="4 6" id="KW-1133">Transmembrane helix</keyword>
<gene>
    <name evidence="8" type="ORF">A1O9_05163</name>
</gene>
<evidence type="ECO:0000313" key="9">
    <source>
        <dbReference type="Proteomes" id="UP000027920"/>
    </source>
</evidence>
<dbReference type="GeneID" id="25280089"/>
<organism evidence="8 9">
    <name type="scientific">Exophiala aquamarina CBS 119918</name>
    <dbReference type="NCBI Taxonomy" id="1182545"/>
    <lineage>
        <taxon>Eukaryota</taxon>
        <taxon>Fungi</taxon>
        <taxon>Dikarya</taxon>
        <taxon>Ascomycota</taxon>
        <taxon>Pezizomycotina</taxon>
        <taxon>Eurotiomycetes</taxon>
        <taxon>Chaetothyriomycetidae</taxon>
        <taxon>Chaetothyriales</taxon>
        <taxon>Herpotrichiellaceae</taxon>
        <taxon>Exophiala</taxon>
    </lineage>
</organism>
<feature type="transmembrane region" description="Helical" evidence="6">
    <location>
        <begin position="421"/>
        <end position="442"/>
    </location>
</feature>
<dbReference type="InterPro" id="IPR036259">
    <property type="entry name" value="MFS_trans_sf"/>
</dbReference>
<keyword evidence="3 6" id="KW-0812">Transmembrane</keyword>
<feature type="transmembrane region" description="Helical" evidence="6">
    <location>
        <begin position="332"/>
        <end position="352"/>
    </location>
</feature>
<dbReference type="InterPro" id="IPR020846">
    <property type="entry name" value="MFS_dom"/>
</dbReference>
<dbReference type="Proteomes" id="UP000027920">
    <property type="component" value="Unassembled WGS sequence"/>
</dbReference>
<keyword evidence="9" id="KW-1185">Reference proteome</keyword>
<feature type="transmembrane region" description="Helical" evidence="6">
    <location>
        <begin position="152"/>
        <end position="174"/>
    </location>
</feature>
<dbReference type="FunFam" id="1.20.1250.20:FF:000034">
    <property type="entry name" value="MFS general substrate transporter"/>
    <property type="match status" value="1"/>
</dbReference>
<dbReference type="InterPro" id="IPR011701">
    <property type="entry name" value="MFS"/>
</dbReference>
<keyword evidence="2" id="KW-0813">Transport</keyword>
<dbReference type="OrthoDB" id="2962993at2759"/>
<dbReference type="AlphaFoldDB" id="A0A072PBM2"/>
<feature type="transmembrane region" description="Helical" evidence="6">
    <location>
        <begin position="186"/>
        <end position="207"/>
    </location>
</feature>
<dbReference type="VEuPathDB" id="FungiDB:A1O9_05163"/>
<dbReference type="FunFam" id="1.20.1250.20:FF:000068">
    <property type="entry name" value="MFS general substrate transporter"/>
    <property type="match status" value="1"/>
</dbReference>
<feature type="transmembrane region" description="Helical" evidence="6">
    <location>
        <begin position="361"/>
        <end position="381"/>
    </location>
</feature>
<dbReference type="PANTHER" id="PTHR43791">
    <property type="entry name" value="PERMEASE-RELATED"/>
    <property type="match status" value="1"/>
</dbReference>
<evidence type="ECO:0000256" key="4">
    <source>
        <dbReference type="ARBA" id="ARBA00022989"/>
    </source>
</evidence>
<dbReference type="EMBL" id="AMGV01000004">
    <property type="protein sequence ID" value="KEF57246.1"/>
    <property type="molecule type" value="Genomic_DNA"/>
</dbReference>
<evidence type="ECO:0000259" key="7">
    <source>
        <dbReference type="PROSITE" id="PS50850"/>
    </source>
</evidence>
<reference evidence="8 9" key="1">
    <citation type="submission" date="2013-03" db="EMBL/GenBank/DDBJ databases">
        <title>The Genome Sequence of Exophiala aquamarina CBS 119918.</title>
        <authorList>
            <consortium name="The Broad Institute Genomics Platform"/>
            <person name="Cuomo C."/>
            <person name="de Hoog S."/>
            <person name="Gorbushina A."/>
            <person name="Walker B."/>
            <person name="Young S.K."/>
            <person name="Zeng Q."/>
            <person name="Gargeya S."/>
            <person name="Fitzgerald M."/>
            <person name="Haas B."/>
            <person name="Abouelleil A."/>
            <person name="Allen A.W."/>
            <person name="Alvarado L."/>
            <person name="Arachchi H.M."/>
            <person name="Berlin A.M."/>
            <person name="Chapman S.B."/>
            <person name="Gainer-Dewar J."/>
            <person name="Goldberg J."/>
            <person name="Griggs A."/>
            <person name="Gujja S."/>
            <person name="Hansen M."/>
            <person name="Howarth C."/>
            <person name="Imamovic A."/>
            <person name="Ireland A."/>
            <person name="Larimer J."/>
            <person name="McCowan C."/>
            <person name="Murphy C."/>
            <person name="Pearson M."/>
            <person name="Poon T.W."/>
            <person name="Priest M."/>
            <person name="Roberts A."/>
            <person name="Saif S."/>
            <person name="Shea T."/>
            <person name="Sisk P."/>
            <person name="Sykes S."/>
            <person name="Wortman J."/>
            <person name="Nusbaum C."/>
            <person name="Birren B."/>
        </authorList>
    </citation>
    <scope>NUCLEOTIDE SEQUENCE [LARGE SCALE GENOMIC DNA]</scope>
    <source>
        <strain evidence="8 9">CBS 119918</strain>
    </source>
</reference>
<dbReference type="SUPFAM" id="SSF103473">
    <property type="entry name" value="MFS general substrate transporter"/>
    <property type="match status" value="1"/>
</dbReference>
<dbReference type="Pfam" id="PF07690">
    <property type="entry name" value="MFS_1"/>
    <property type="match status" value="1"/>
</dbReference>
<comment type="caution">
    <text evidence="8">The sequence shown here is derived from an EMBL/GenBank/DDBJ whole genome shotgun (WGS) entry which is preliminary data.</text>
</comment>
<evidence type="ECO:0000256" key="3">
    <source>
        <dbReference type="ARBA" id="ARBA00022692"/>
    </source>
</evidence>
<evidence type="ECO:0000256" key="6">
    <source>
        <dbReference type="SAM" id="Phobius"/>
    </source>
</evidence>
<name>A0A072PBM2_9EURO</name>
<feature type="transmembrane region" description="Helical" evidence="6">
    <location>
        <begin position="295"/>
        <end position="320"/>
    </location>
</feature>
<evidence type="ECO:0000313" key="8">
    <source>
        <dbReference type="EMBL" id="KEF57246.1"/>
    </source>
</evidence>
<dbReference type="Gene3D" id="1.20.1250.20">
    <property type="entry name" value="MFS general substrate transporter like domains"/>
    <property type="match status" value="2"/>
</dbReference>
<feature type="transmembrane region" description="Helical" evidence="6">
    <location>
        <begin position="387"/>
        <end position="409"/>
    </location>
</feature>
<sequence length="509" mass="56181">MAAPRSELLNEQNFEKQIPVAIEPKDTSLHGLTQNQAPRQGVMVPIVDEVKVLRKMDIRIIPILAVLFLLSYLDRSNIGNAKIQGMTEDLKITSEQFNLCLTVFYFTYAAVEIPSNILLKKLKPSVWFASIMIAWGSVTTLIGVVQNYHGLLIARIFLGITEGGMYPGIVYYVTQFYSRRDAQFRQALCFSSVALAGAFSGLLAYAIGKMDGVGGLAGWRWIFILEGILTVVVACCAYFWIIDSPEAAGFLTKEEREWVISRTVFKPINAEGQAIEQDDEFQWKYVKDALTDWQVLTAMFMNMGLLVPLYGISVFLPTIIRDLGYRSTTAQLMTVPVYGLSTVLSLGAAWIVDRKEQRSPFLIGLILCTMAGYVITIAGAAKGIAGVTYAGVFVVVSGIYTAFPGNIAWISNNVAGNYKRACAMAIHVGFGNMGGAMSSNFYRARDSPKFLLGHALSFGFLGVAMMAVLALRLGYQRVNKQRETQTLDGYSDLELSRMGDKAPNFKYSL</sequence>
<feature type="transmembrane region" description="Helical" evidence="6">
    <location>
        <begin position="126"/>
        <end position="146"/>
    </location>
</feature>
<feature type="transmembrane region" description="Helical" evidence="6">
    <location>
        <begin position="219"/>
        <end position="241"/>
    </location>
</feature>
<dbReference type="HOGENOM" id="CLU_001265_0_1_1"/>
<feature type="transmembrane region" description="Helical" evidence="6">
    <location>
        <begin position="56"/>
        <end position="73"/>
    </location>
</feature>
<accession>A0A072PBM2</accession>
<evidence type="ECO:0000256" key="2">
    <source>
        <dbReference type="ARBA" id="ARBA00022448"/>
    </source>
</evidence>
<keyword evidence="5 6" id="KW-0472">Membrane</keyword>
<feature type="transmembrane region" description="Helical" evidence="6">
    <location>
        <begin position="96"/>
        <end position="119"/>
    </location>
</feature>
<dbReference type="RefSeq" id="XP_013259836.1">
    <property type="nucleotide sequence ID" value="XM_013404382.1"/>
</dbReference>
<protein>
    <recommendedName>
        <fullName evidence="7">Major facilitator superfamily (MFS) profile domain-containing protein</fullName>
    </recommendedName>
</protein>